<accession>A0AAV6I761</accession>
<protein>
    <submittedName>
        <fullName evidence="2">Uncharacterized protein</fullName>
    </submittedName>
</protein>
<keyword evidence="3" id="KW-1185">Reference proteome</keyword>
<dbReference type="EMBL" id="JACTNZ010000012">
    <property type="protein sequence ID" value="KAG5522450.1"/>
    <property type="molecule type" value="Genomic_DNA"/>
</dbReference>
<evidence type="ECO:0000313" key="2">
    <source>
        <dbReference type="EMBL" id="KAG5522450.1"/>
    </source>
</evidence>
<organism evidence="2 3">
    <name type="scientific">Rhododendron griersonianum</name>
    <dbReference type="NCBI Taxonomy" id="479676"/>
    <lineage>
        <taxon>Eukaryota</taxon>
        <taxon>Viridiplantae</taxon>
        <taxon>Streptophyta</taxon>
        <taxon>Embryophyta</taxon>
        <taxon>Tracheophyta</taxon>
        <taxon>Spermatophyta</taxon>
        <taxon>Magnoliopsida</taxon>
        <taxon>eudicotyledons</taxon>
        <taxon>Gunneridae</taxon>
        <taxon>Pentapetalae</taxon>
        <taxon>asterids</taxon>
        <taxon>Ericales</taxon>
        <taxon>Ericaceae</taxon>
        <taxon>Ericoideae</taxon>
        <taxon>Rhodoreae</taxon>
        <taxon>Rhododendron</taxon>
    </lineage>
</organism>
<evidence type="ECO:0000256" key="1">
    <source>
        <dbReference type="SAM" id="MobiDB-lite"/>
    </source>
</evidence>
<dbReference type="AlphaFoldDB" id="A0AAV6I761"/>
<comment type="caution">
    <text evidence="2">The sequence shown here is derived from an EMBL/GenBank/DDBJ whole genome shotgun (WGS) entry which is preliminary data.</text>
</comment>
<feature type="region of interest" description="Disordered" evidence="1">
    <location>
        <begin position="32"/>
        <end position="71"/>
    </location>
</feature>
<dbReference type="Proteomes" id="UP000823749">
    <property type="component" value="Chromosome 12"/>
</dbReference>
<feature type="compositionally biased region" description="Basic and acidic residues" evidence="1">
    <location>
        <begin position="39"/>
        <end position="49"/>
    </location>
</feature>
<evidence type="ECO:0000313" key="3">
    <source>
        <dbReference type="Proteomes" id="UP000823749"/>
    </source>
</evidence>
<gene>
    <name evidence="2" type="ORF">RHGRI_034585</name>
</gene>
<proteinExistence type="predicted"/>
<sequence length="71" mass="7630">METQEPKKSRVPPRRGEIKAKIFAEWTEKAMDAVGVGRENTKSEGKSKGGGESGSPASITHPSEGKKVGKY</sequence>
<name>A0AAV6I761_9ERIC</name>
<reference evidence="2" key="1">
    <citation type="submission" date="2020-08" db="EMBL/GenBank/DDBJ databases">
        <title>Plant Genome Project.</title>
        <authorList>
            <person name="Zhang R.-G."/>
        </authorList>
    </citation>
    <scope>NUCLEOTIDE SEQUENCE</scope>
    <source>
        <strain evidence="2">WSP0</strain>
        <tissue evidence="2">Leaf</tissue>
    </source>
</reference>